<reference evidence="2" key="1">
    <citation type="submission" date="2019-09" db="UniProtKB">
        <authorList>
            <consortium name="WormBaseParasite"/>
        </authorList>
    </citation>
    <scope>IDENTIFICATION</scope>
</reference>
<protein>
    <submittedName>
        <fullName evidence="2">Secreted protein</fullName>
    </submittedName>
</protein>
<dbReference type="Pfam" id="PF05705">
    <property type="entry name" value="DUF829"/>
    <property type="match status" value="1"/>
</dbReference>
<name>A0A183F8P2_HELPZ</name>
<evidence type="ECO:0000313" key="1">
    <source>
        <dbReference type="Proteomes" id="UP000050761"/>
    </source>
</evidence>
<organism evidence="1 2">
    <name type="scientific">Heligmosomoides polygyrus</name>
    <name type="common">Parasitic roundworm</name>
    <dbReference type="NCBI Taxonomy" id="6339"/>
    <lineage>
        <taxon>Eukaryota</taxon>
        <taxon>Metazoa</taxon>
        <taxon>Ecdysozoa</taxon>
        <taxon>Nematoda</taxon>
        <taxon>Chromadorea</taxon>
        <taxon>Rhabditida</taxon>
        <taxon>Rhabditina</taxon>
        <taxon>Rhabditomorpha</taxon>
        <taxon>Strongyloidea</taxon>
        <taxon>Heligmosomidae</taxon>
        <taxon>Heligmosomoides</taxon>
    </lineage>
</organism>
<dbReference type="AlphaFoldDB" id="A0A183F8P2"/>
<proteinExistence type="predicted"/>
<keyword evidence="1" id="KW-1185">Reference proteome</keyword>
<accession>A0A183F8P2</accession>
<sequence length="90" mass="9993">LIAMFQVCSAESIEAFATIQEQRGAQTAHHVWKDSLHCQHYRSHSDEYEQHCIDFVLRRSDGDSPTKASVSMSALELCSEPQSALPVASS</sequence>
<dbReference type="WBParaSite" id="HPBE_0000253401-mRNA-1">
    <property type="protein sequence ID" value="HPBE_0000253401-mRNA-1"/>
    <property type="gene ID" value="HPBE_0000253401"/>
</dbReference>
<evidence type="ECO:0000313" key="2">
    <source>
        <dbReference type="WBParaSite" id="HPBE_0000253401-mRNA-1"/>
    </source>
</evidence>
<dbReference type="InterPro" id="IPR008547">
    <property type="entry name" value="DUF829_TMEM53"/>
</dbReference>
<dbReference type="Proteomes" id="UP000050761">
    <property type="component" value="Unassembled WGS sequence"/>
</dbReference>